<feature type="domain" description="SET" evidence="1">
    <location>
        <begin position="55"/>
        <end position="170"/>
    </location>
</feature>
<dbReference type="EMBL" id="JAVRQU010000010">
    <property type="protein sequence ID" value="KAK5698281.1"/>
    <property type="molecule type" value="Genomic_DNA"/>
</dbReference>
<gene>
    <name evidence="2" type="ORF">LTR97_007242</name>
</gene>
<dbReference type="PROSITE" id="PS50280">
    <property type="entry name" value="SET"/>
    <property type="match status" value="1"/>
</dbReference>
<comment type="caution">
    <text evidence="2">The sequence shown here is derived from an EMBL/GenBank/DDBJ whole genome shotgun (WGS) entry which is preliminary data.</text>
</comment>
<dbReference type="InterPro" id="IPR001214">
    <property type="entry name" value="SET_dom"/>
</dbReference>
<dbReference type="AlphaFoldDB" id="A0AAN7WFS8"/>
<proteinExistence type="predicted"/>
<dbReference type="InterPro" id="IPR053201">
    <property type="entry name" value="Flavunoidine_N-MTase"/>
</dbReference>
<name>A0AAN7WFS8_9PEZI</name>
<dbReference type="SUPFAM" id="SSF82199">
    <property type="entry name" value="SET domain"/>
    <property type="match status" value="1"/>
</dbReference>
<evidence type="ECO:0000313" key="2">
    <source>
        <dbReference type="EMBL" id="KAK5698281.1"/>
    </source>
</evidence>
<organism evidence="2 3">
    <name type="scientific">Elasticomyces elasticus</name>
    <dbReference type="NCBI Taxonomy" id="574655"/>
    <lineage>
        <taxon>Eukaryota</taxon>
        <taxon>Fungi</taxon>
        <taxon>Dikarya</taxon>
        <taxon>Ascomycota</taxon>
        <taxon>Pezizomycotina</taxon>
        <taxon>Dothideomycetes</taxon>
        <taxon>Dothideomycetidae</taxon>
        <taxon>Mycosphaerellales</taxon>
        <taxon>Teratosphaeriaceae</taxon>
        <taxon>Elasticomyces</taxon>
    </lineage>
</organism>
<evidence type="ECO:0000259" key="1">
    <source>
        <dbReference type="PROSITE" id="PS50280"/>
    </source>
</evidence>
<dbReference type="InterPro" id="IPR046341">
    <property type="entry name" value="SET_dom_sf"/>
</dbReference>
<reference evidence="2" key="1">
    <citation type="submission" date="2023-08" db="EMBL/GenBank/DDBJ databases">
        <title>Black Yeasts Isolated from many extreme environments.</title>
        <authorList>
            <person name="Coleine C."/>
            <person name="Stajich J.E."/>
            <person name="Selbmann L."/>
        </authorList>
    </citation>
    <scope>NUCLEOTIDE SEQUENCE</scope>
    <source>
        <strain evidence="2">CCFEE 5810</strain>
    </source>
</reference>
<dbReference type="Pfam" id="PF00856">
    <property type="entry name" value="SET"/>
    <property type="match status" value="1"/>
</dbReference>
<evidence type="ECO:0000313" key="3">
    <source>
        <dbReference type="Proteomes" id="UP001310594"/>
    </source>
</evidence>
<dbReference type="CDD" id="cd08161">
    <property type="entry name" value="SET"/>
    <property type="match status" value="1"/>
</dbReference>
<sequence>MSTTSTITVAASPPLALHFCSDKLAPPALEVQSDTIIDPLSVDHHVQPTWPLSADSLEDVFAYKASHDGIVAAQNGIVAARDLQAGSHLAYLTSQTPSENTWATLMTSKTTFVDVNSAFLYVNHGCTPNLTLVIFAPDANGSYPQGRSGEVRVRCDRNIAKGEELTWFYPQTEWVSARPFQCQCGAASDICVGLQRGSKYLTRSQLEGHELAPHVLALLDERGDCIVE</sequence>
<accession>A0AAN7WFS8</accession>
<dbReference type="Proteomes" id="UP001310594">
    <property type="component" value="Unassembled WGS sequence"/>
</dbReference>
<dbReference type="Gene3D" id="2.170.270.10">
    <property type="entry name" value="SET domain"/>
    <property type="match status" value="1"/>
</dbReference>
<dbReference type="PANTHER" id="PTHR12350:SF19">
    <property type="entry name" value="SET DOMAIN-CONTAINING PROTEIN"/>
    <property type="match status" value="1"/>
</dbReference>
<protein>
    <recommendedName>
        <fullName evidence="1">SET domain-containing protein</fullName>
    </recommendedName>
</protein>
<dbReference type="PANTHER" id="PTHR12350">
    <property type="entry name" value="HISTONE-LYSINE N-METHYLTRANSFERASE-RELATED"/>
    <property type="match status" value="1"/>
</dbReference>